<gene>
    <name evidence="2 3" type="primary">LOC106161732</name>
</gene>
<dbReference type="KEGG" id="lak:106161732"/>
<dbReference type="OrthoDB" id="2014058at2759"/>
<dbReference type="PANTHER" id="PTHR12840:SF1">
    <property type="entry name" value="NADH DEHYDROGENASE [UBIQUINONE] 1 BETA SUBCOMPLEX SUBUNIT 8, MITOCHONDRIAL"/>
    <property type="match status" value="1"/>
</dbReference>
<reference evidence="2 3" key="1">
    <citation type="submission" date="2025-04" db="UniProtKB">
        <authorList>
            <consortium name="RefSeq"/>
        </authorList>
    </citation>
    <scope>IDENTIFICATION</scope>
    <source>
        <tissue evidence="2 3">Gonads</tissue>
    </source>
</reference>
<dbReference type="PANTHER" id="PTHR12840">
    <property type="entry name" value="NADH-UBIQUINONE OXIDOREDUCTASE ASHI SUBUNIT"/>
    <property type="match status" value="1"/>
</dbReference>
<dbReference type="Proteomes" id="UP000085678">
    <property type="component" value="Unplaced"/>
</dbReference>
<evidence type="ECO:0000313" key="2">
    <source>
        <dbReference type="RefSeq" id="XP_013394212.1"/>
    </source>
</evidence>
<keyword evidence="1" id="KW-1185">Reference proteome</keyword>
<dbReference type="Pfam" id="PF05821">
    <property type="entry name" value="NDUF_B8"/>
    <property type="match status" value="1"/>
</dbReference>
<organism evidence="1 2">
    <name type="scientific">Lingula anatina</name>
    <name type="common">Brachiopod</name>
    <name type="synonym">Lingula unguis</name>
    <dbReference type="NCBI Taxonomy" id="7574"/>
    <lineage>
        <taxon>Eukaryota</taxon>
        <taxon>Metazoa</taxon>
        <taxon>Spiralia</taxon>
        <taxon>Lophotrochozoa</taxon>
        <taxon>Brachiopoda</taxon>
        <taxon>Linguliformea</taxon>
        <taxon>Lingulata</taxon>
        <taxon>Lingulida</taxon>
        <taxon>Linguloidea</taxon>
        <taxon>Lingulidae</taxon>
        <taxon>Lingula</taxon>
    </lineage>
</organism>
<name>A0A1S3I7I4_LINAN</name>
<dbReference type="RefSeq" id="XP_013394213.1">
    <property type="nucleotide sequence ID" value="XM_013538759.1"/>
</dbReference>
<dbReference type="GeneID" id="106161732"/>
<dbReference type="STRING" id="7574.A0A1S3I7I4"/>
<evidence type="ECO:0000313" key="3">
    <source>
        <dbReference type="RefSeq" id="XP_013394213.1"/>
    </source>
</evidence>
<evidence type="ECO:0000313" key="1">
    <source>
        <dbReference type="Proteomes" id="UP000085678"/>
    </source>
</evidence>
<protein>
    <submittedName>
        <fullName evidence="2">NADH dehydrogenase [ubiquinone] 1 beta subcomplex subunit 8, mitochondrial isoform X1</fullName>
    </submittedName>
    <submittedName>
        <fullName evidence="3">NADH dehydrogenase [ubiquinone] 1 beta subcomplex subunit 8, mitochondrial isoform X2</fullName>
    </submittedName>
</protein>
<accession>A0A1S3I7I4</accession>
<dbReference type="OMA" id="RNHWNYQ"/>
<sequence>MASRLLSAVRHGQPVSCSFVSTRNIRTTTPYAVSMLKTVIKGGFKPVKIPYAPGTAPRTEEERIAAANKYGMPPEDYQCDPTGTQGDYPMFPKVPNVQRSENPAWDFSDVKENYGDAIHVDSDWLGADTLDGYRYGGFGVWENFKSYGTLVGVIFAFAYLYPTGDDTRLPKQYPGNLWLDRGGSPEDAPVVKHYTFEPAD</sequence>
<proteinExistence type="predicted"/>
<dbReference type="AlphaFoldDB" id="A0A1S3I7I4"/>
<dbReference type="InterPro" id="IPR008699">
    <property type="entry name" value="NDUFB8"/>
</dbReference>
<dbReference type="RefSeq" id="XP_013394212.1">
    <property type="nucleotide sequence ID" value="XM_013538758.1"/>
</dbReference>
<dbReference type="GO" id="GO:0005739">
    <property type="term" value="C:mitochondrion"/>
    <property type="evidence" value="ECO:0007669"/>
    <property type="project" value="InterPro"/>
</dbReference>